<dbReference type="EMBL" id="VUJX02000009">
    <property type="protein sequence ID" value="KAL0931895.1"/>
    <property type="molecule type" value="Genomic_DNA"/>
</dbReference>
<sequence length="122" mass="13489">MRSFSHISPSAANQSEEAPGRPFLFQGPASQPELSEVPPCAGRCPKSERVQIFMPQGSMHQWRPQADEVCCFRSRSLSGVYPRDEGRGGPFDPEGTWAWKIAVGKMVGRPLEDQKGTLELSE</sequence>
<accession>A0ACC3YJ11</accession>
<protein>
    <submittedName>
        <fullName evidence="1">Uncharacterized protein</fullName>
    </submittedName>
</protein>
<dbReference type="Proteomes" id="UP000805649">
    <property type="component" value="Unassembled WGS sequence"/>
</dbReference>
<organism evidence="1 2">
    <name type="scientific">Colletotrichum truncatum</name>
    <name type="common">Anthracnose fungus</name>
    <name type="synonym">Colletotrichum capsici</name>
    <dbReference type="NCBI Taxonomy" id="5467"/>
    <lineage>
        <taxon>Eukaryota</taxon>
        <taxon>Fungi</taxon>
        <taxon>Dikarya</taxon>
        <taxon>Ascomycota</taxon>
        <taxon>Pezizomycotina</taxon>
        <taxon>Sordariomycetes</taxon>
        <taxon>Hypocreomycetidae</taxon>
        <taxon>Glomerellales</taxon>
        <taxon>Glomerellaceae</taxon>
        <taxon>Colletotrichum</taxon>
        <taxon>Colletotrichum truncatum species complex</taxon>
    </lineage>
</organism>
<evidence type="ECO:0000313" key="2">
    <source>
        <dbReference type="Proteomes" id="UP000805649"/>
    </source>
</evidence>
<keyword evidence="2" id="KW-1185">Reference proteome</keyword>
<gene>
    <name evidence="1" type="ORF">CTRU02_212848</name>
</gene>
<proteinExistence type="predicted"/>
<name>A0ACC3YJ11_COLTU</name>
<comment type="caution">
    <text evidence="1">The sequence shown here is derived from an EMBL/GenBank/DDBJ whole genome shotgun (WGS) entry which is preliminary data.</text>
</comment>
<evidence type="ECO:0000313" key="1">
    <source>
        <dbReference type="EMBL" id="KAL0931895.1"/>
    </source>
</evidence>
<reference evidence="1 2" key="1">
    <citation type="journal article" date="2020" name="Phytopathology">
        <title>Genome Sequence Resources of Colletotrichum truncatum, C. plurivorum, C. musicola, and C. sojae: Four Species Pathogenic to Soybean (Glycine max).</title>
        <authorList>
            <person name="Rogerio F."/>
            <person name="Boufleur T.R."/>
            <person name="Ciampi-Guillardi M."/>
            <person name="Sukno S.A."/>
            <person name="Thon M.R."/>
            <person name="Massola Junior N.S."/>
            <person name="Baroncelli R."/>
        </authorList>
    </citation>
    <scope>NUCLEOTIDE SEQUENCE [LARGE SCALE GENOMIC DNA]</scope>
    <source>
        <strain evidence="1 2">CMES1059</strain>
    </source>
</reference>